<feature type="signal peptide" evidence="2">
    <location>
        <begin position="1"/>
        <end position="28"/>
    </location>
</feature>
<evidence type="ECO:0000256" key="2">
    <source>
        <dbReference type="SAM" id="SignalP"/>
    </source>
</evidence>
<dbReference type="Proteomes" id="UP001622690">
    <property type="component" value="Chromosome"/>
</dbReference>
<evidence type="ECO:0000256" key="1">
    <source>
        <dbReference type="SAM" id="MobiDB-lite"/>
    </source>
</evidence>
<feature type="region of interest" description="Disordered" evidence="1">
    <location>
        <begin position="115"/>
        <end position="147"/>
    </location>
</feature>
<accession>A0ABZ1IX50</accession>
<name>A0ABZ1IX50_9ACTN</name>
<protein>
    <submittedName>
        <fullName evidence="3">Uncharacterized protein</fullName>
    </submittedName>
</protein>
<proteinExistence type="predicted"/>
<organism evidence="3 4">
    <name type="scientific">Streptomyces nigra</name>
    <dbReference type="NCBI Taxonomy" id="1827580"/>
    <lineage>
        <taxon>Bacteria</taxon>
        <taxon>Bacillati</taxon>
        <taxon>Actinomycetota</taxon>
        <taxon>Actinomycetes</taxon>
        <taxon>Kitasatosporales</taxon>
        <taxon>Streptomycetaceae</taxon>
        <taxon>Streptomyces</taxon>
    </lineage>
</organism>
<evidence type="ECO:0000313" key="4">
    <source>
        <dbReference type="Proteomes" id="UP001622690"/>
    </source>
</evidence>
<gene>
    <name evidence="3" type="ORF">OHU27_12160</name>
</gene>
<keyword evidence="4" id="KW-1185">Reference proteome</keyword>
<keyword evidence="2" id="KW-0732">Signal</keyword>
<dbReference type="EMBL" id="CP108125">
    <property type="protein sequence ID" value="WTO83136.1"/>
    <property type="molecule type" value="Genomic_DNA"/>
</dbReference>
<sequence length="216" mass="21502">MPAPTTRHIATSALCAALLLGTVAPALAAGPDDTRPASRTAADSRAALRDHTDALAGLGTVLTPVTRLLDSALAADDDPLTAAEAKKLAAAAREAVAQAREEALAEAAQEVAAARAEAEEARREAAADREEALTDAADAADTTDSTGLTPGALDALGKAVDGLLAALLADKGEQVDPAADNVVKKLVDVSVATLLDRGLPAARLPGLPPAETGTGA</sequence>
<dbReference type="RefSeq" id="WP_406257602.1">
    <property type="nucleotide sequence ID" value="NZ_CP108125.1"/>
</dbReference>
<feature type="chain" id="PRO_5046921045" evidence="2">
    <location>
        <begin position="29"/>
        <end position="216"/>
    </location>
</feature>
<evidence type="ECO:0000313" key="3">
    <source>
        <dbReference type="EMBL" id="WTO83136.1"/>
    </source>
</evidence>
<feature type="compositionally biased region" description="Basic and acidic residues" evidence="1">
    <location>
        <begin position="116"/>
        <end position="132"/>
    </location>
</feature>
<reference evidence="3 4" key="1">
    <citation type="submission" date="2022-10" db="EMBL/GenBank/DDBJ databases">
        <title>The complete genomes of actinobacterial strains from the NBC collection.</title>
        <authorList>
            <person name="Joergensen T.S."/>
            <person name="Alvarez Arevalo M."/>
            <person name="Sterndorff E.B."/>
            <person name="Faurdal D."/>
            <person name="Vuksanovic O."/>
            <person name="Mourched A.-S."/>
            <person name="Charusanti P."/>
            <person name="Shaw S."/>
            <person name="Blin K."/>
            <person name="Weber T."/>
        </authorList>
    </citation>
    <scope>NUCLEOTIDE SEQUENCE [LARGE SCALE GENOMIC DNA]</scope>
    <source>
        <strain evidence="3 4">NBC_00206</strain>
    </source>
</reference>